<dbReference type="PANTHER" id="PTHR23404">
    <property type="entry name" value="MOLYBDOPTERIN SYNTHASE RELATED"/>
    <property type="match status" value="1"/>
</dbReference>
<gene>
    <name evidence="15" type="primary">moaD</name>
    <name evidence="15" type="ORF">IRI77_05895</name>
</gene>
<dbReference type="Pfam" id="PF02597">
    <property type="entry name" value="ThiS"/>
    <property type="match status" value="1"/>
</dbReference>
<dbReference type="SUPFAM" id="SSF54690">
    <property type="entry name" value="Molybdopterin synthase subunit MoaE"/>
    <property type="match status" value="1"/>
</dbReference>
<evidence type="ECO:0000256" key="6">
    <source>
        <dbReference type="ARBA" id="ARBA00023150"/>
    </source>
</evidence>
<keyword evidence="16" id="KW-1185">Reference proteome</keyword>
<dbReference type="InterPro" id="IPR016155">
    <property type="entry name" value="Mopterin_synth/thiamin_S_b"/>
</dbReference>
<evidence type="ECO:0000256" key="4">
    <source>
        <dbReference type="ARBA" id="ARBA00013858"/>
    </source>
</evidence>
<evidence type="ECO:0000256" key="7">
    <source>
        <dbReference type="ARBA" id="ARBA00024200"/>
    </source>
</evidence>
<evidence type="ECO:0000256" key="3">
    <source>
        <dbReference type="ARBA" id="ARBA00011950"/>
    </source>
</evidence>
<evidence type="ECO:0000313" key="16">
    <source>
        <dbReference type="Proteomes" id="UP000593892"/>
    </source>
</evidence>
<dbReference type="GO" id="GO:0000166">
    <property type="term" value="F:nucleotide binding"/>
    <property type="evidence" value="ECO:0007669"/>
    <property type="project" value="UniProtKB-KW"/>
</dbReference>
<dbReference type="Gene3D" id="3.10.20.30">
    <property type="match status" value="1"/>
</dbReference>
<comment type="subunit">
    <text evidence="9">Heterotetramer of 2 MoaD subunits and 2 MoaE subunits. Also stable as homodimer. The enzyme changes between these two forms during catalysis.</text>
</comment>
<dbReference type="Gene3D" id="3.90.1170.40">
    <property type="entry name" value="Molybdopterin biosynthesis MoaE subunit"/>
    <property type="match status" value="1"/>
</dbReference>
<keyword evidence="6" id="KW-0501">Molybdenum cofactor biosynthesis</keyword>
<evidence type="ECO:0000256" key="8">
    <source>
        <dbReference type="ARBA" id="ARBA00024247"/>
    </source>
</evidence>
<comment type="similarity">
    <text evidence="2">Belongs to the MoaE family.</text>
</comment>
<proteinExistence type="inferred from homology"/>
<evidence type="ECO:0000256" key="14">
    <source>
        <dbReference type="ARBA" id="ARBA00049878"/>
    </source>
</evidence>
<dbReference type="Pfam" id="PF02391">
    <property type="entry name" value="MoaE"/>
    <property type="match status" value="1"/>
</dbReference>
<organism evidence="15 16">
    <name type="scientific">Paludibaculum fermentans</name>
    <dbReference type="NCBI Taxonomy" id="1473598"/>
    <lineage>
        <taxon>Bacteria</taxon>
        <taxon>Pseudomonadati</taxon>
        <taxon>Acidobacteriota</taxon>
        <taxon>Terriglobia</taxon>
        <taxon>Bryobacterales</taxon>
        <taxon>Bryobacteraceae</taxon>
        <taxon>Paludibaculum</taxon>
    </lineage>
</organism>
<evidence type="ECO:0000256" key="10">
    <source>
        <dbReference type="ARBA" id="ARBA00029745"/>
    </source>
</evidence>
<evidence type="ECO:0000256" key="11">
    <source>
        <dbReference type="ARBA" id="ARBA00030407"/>
    </source>
</evidence>
<protein>
    <recommendedName>
        <fullName evidence="4">Molybdopterin synthase catalytic subunit</fullName>
        <ecNumber evidence="3">2.8.1.12</ecNumber>
    </recommendedName>
    <alternativeName>
        <fullName evidence="12">MPT synthase subunit 2</fullName>
    </alternativeName>
    <alternativeName>
        <fullName evidence="10">Molybdenum cofactor biosynthesis protein E</fullName>
    </alternativeName>
    <alternativeName>
        <fullName evidence="8">Molybdopterin synthase sulfur carrier subunit</fullName>
    </alternativeName>
    <alternativeName>
        <fullName evidence="11">Molybdopterin-converting factor large subunit</fullName>
    </alternativeName>
    <alternativeName>
        <fullName evidence="13">Molybdopterin-converting factor subunit 2</fullName>
    </alternativeName>
</protein>
<keyword evidence="5" id="KW-0547">Nucleotide-binding</keyword>
<dbReference type="SUPFAM" id="SSF54285">
    <property type="entry name" value="MoaD/ThiS"/>
    <property type="match status" value="1"/>
</dbReference>
<dbReference type="EMBL" id="CP063849">
    <property type="protein sequence ID" value="QOY89482.1"/>
    <property type="molecule type" value="Genomic_DNA"/>
</dbReference>
<dbReference type="InterPro" id="IPR003749">
    <property type="entry name" value="ThiS/MoaD-like"/>
</dbReference>
<evidence type="ECO:0000256" key="12">
    <source>
        <dbReference type="ARBA" id="ARBA00030781"/>
    </source>
</evidence>
<dbReference type="InterPro" id="IPR012675">
    <property type="entry name" value="Beta-grasp_dom_sf"/>
</dbReference>
<dbReference type="AlphaFoldDB" id="A0A7S7SKS5"/>
<accession>A0A7S7SKS5</accession>
<evidence type="ECO:0000256" key="9">
    <source>
        <dbReference type="ARBA" id="ARBA00026066"/>
    </source>
</evidence>
<evidence type="ECO:0000256" key="13">
    <source>
        <dbReference type="ARBA" id="ARBA00032474"/>
    </source>
</evidence>
<dbReference type="InterPro" id="IPR003448">
    <property type="entry name" value="Mopterin_biosynth_MoaE"/>
</dbReference>
<sequence>MALSVTIRVLFFGQLKDIAGLREEHLLVEEGLRLDDLFAQYAARFPSILKMRASIVLAVNQQFALDNPELRDGDEVAFLPPVSGGTGQFSHVIEDQAGHFFALTRDPIDTAVLRRRVLQGSDGGIVLFEGVVRNNSDGRRTLYLDYECYEAMAIRVMADLGREIAGKYEVGCMAMVHRLGRMEIGEASVVVLVCAPHRKPAFDAALEGINRLKKLVPVWKKEYFEDGAVWVEGDWDSSVAGR</sequence>
<reference evidence="15 16" key="1">
    <citation type="submission" date="2020-10" db="EMBL/GenBank/DDBJ databases">
        <title>Complete genome sequence of Paludibaculum fermentans P105T, a facultatively anaerobic acidobacterium capable of dissimilatory Fe(III) reduction.</title>
        <authorList>
            <person name="Dedysh S.N."/>
            <person name="Beletsky A.V."/>
            <person name="Kulichevskaya I.S."/>
            <person name="Mardanov A.V."/>
            <person name="Ravin N.V."/>
        </authorList>
    </citation>
    <scope>NUCLEOTIDE SEQUENCE [LARGE SCALE GENOMIC DNA]</scope>
    <source>
        <strain evidence="15 16">P105</strain>
    </source>
</reference>
<dbReference type="InterPro" id="IPR036563">
    <property type="entry name" value="MoaE_sf"/>
</dbReference>
<comment type="catalytic activity">
    <reaction evidence="14">
        <text>2 [molybdopterin-synthase sulfur-carrier protein]-C-terminal-Gly-aminoethanethioate + cyclic pyranopterin phosphate + H2O = molybdopterin + 2 [molybdopterin-synthase sulfur-carrier protein]-C-terminal Gly-Gly + 2 H(+)</text>
        <dbReference type="Rhea" id="RHEA:26333"/>
        <dbReference type="Rhea" id="RHEA-COMP:12202"/>
        <dbReference type="Rhea" id="RHEA-COMP:19907"/>
        <dbReference type="ChEBI" id="CHEBI:15377"/>
        <dbReference type="ChEBI" id="CHEBI:15378"/>
        <dbReference type="ChEBI" id="CHEBI:58698"/>
        <dbReference type="ChEBI" id="CHEBI:59648"/>
        <dbReference type="ChEBI" id="CHEBI:90778"/>
        <dbReference type="ChEBI" id="CHEBI:232372"/>
        <dbReference type="EC" id="2.8.1.12"/>
    </reaction>
</comment>
<dbReference type="EC" id="2.8.1.12" evidence="3"/>
<evidence type="ECO:0000313" key="15">
    <source>
        <dbReference type="EMBL" id="QOY89482.1"/>
    </source>
</evidence>
<dbReference type="NCBIfam" id="TIGR01682">
    <property type="entry name" value="moaD"/>
    <property type="match status" value="1"/>
</dbReference>
<comment type="similarity">
    <text evidence="7">Belongs to the MoaD family.</text>
</comment>
<dbReference type="KEGG" id="pfer:IRI77_05895"/>
<evidence type="ECO:0000256" key="2">
    <source>
        <dbReference type="ARBA" id="ARBA00005426"/>
    </source>
</evidence>
<dbReference type="GO" id="GO:0030366">
    <property type="term" value="F:molybdopterin synthase activity"/>
    <property type="evidence" value="ECO:0007669"/>
    <property type="project" value="UniProtKB-EC"/>
</dbReference>
<evidence type="ECO:0000256" key="5">
    <source>
        <dbReference type="ARBA" id="ARBA00022741"/>
    </source>
</evidence>
<dbReference type="GO" id="GO:0006777">
    <property type="term" value="P:Mo-molybdopterin cofactor biosynthetic process"/>
    <property type="evidence" value="ECO:0007669"/>
    <property type="project" value="UniProtKB-KW"/>
</dbReference>
<name>A0A7S7SKS5_PALFE</name>
<dbReference type="Proteomes" id="UP000593892">
    <property type="component" value="Chromosome"/>
</dbReference>
<comment type="pathway">
    <text evidence="1">Cofactor biosynthesis; molybdopterin biosynthesis.</text>
</comment>
<evidence type="ECO:0000256" key="1">
    <source>
        <dbReference type="ARBA" id="ARBA00005046"/>
    </source>
</evidence>
<dbReference type="CDD" id="cd00756">
    <property type="entry name" value="MoaE"/>
    <property type="match status" value="1"/>
</dbReference>
<dbReference type="FunFam" id="3.10.20.30:FF:000010">
    <property type="entry name" value="Molybdopterin synthase sulfur carrier subunit"/>
    <property type="match status" value="1"/>
</dbReference>
<dbReference type="CDD" id="cd00754">
    <property type="entry name" value="Ubl_MoaD"/>
    <property type="match status" value="1"/>
</dbReference>